<dbReference type="PANTHER" id="PTHR43818:SF11">
    <property type="entry name" value="BCDNA.GH03377"/>
    <property type="match status" value="1"/>
</dbReference>
<dbReference type="AlphaFoldDB" id="A0A840CK67"/>
<dbReference type="GO" id="GO:0016491">
    <property type="term" value="F:oxidoreductase activity"/>
    <property type="evidence" value="ECO:0007669"/>
    <property type="project" value="UniProtKB-KW"/>
</dbReference>
<proteinExistence type="predicted"/>
<evidence type="ECO:0000256" key="1">
    <source>
        <dbReference type="ARBA" id="ARBA00023002"/>
    </source>
</evidence>
<feature type="domain" description="GFO/IDH/MocA-like oxidoreductase" evidence="4">
    <location>
        <begin position="165"/>
        <end position="285"/>
    </location>
</feature>
<evidence type="ECO:0000259" key="3">
    <source>
        <dbReference type="Pfam" id="PF01408"/>
    </source>
</evidence>
<dbReference type="InterPro" id="IPR055170">
    <property type="entry name" value="GFO_IDH_MocA-like_dom"/>
</dbReference>
<gene>
    <name evidence="5" type="ORF">GGR21_000948</name>
</gene>
<feature type="chain" id="PRO_5032602908" evidence="2">
    <location>
        <begin position="22"/>
        <end position="365"/>
    </location>
</feature>
<dbReference type="SUPFAM" id="SSF55347">
    <property type="entry name" value="Glyceraldehyde-3-phosphate dehydrogenase-like, C-terminal domain"/>
    <property type="match status" value="1"/>
</dbReference>
<feature type="signal peptide" evidence="2">
    <location>
        <begin position="1"/>
        <end position="21"/>
    </location>
</feature>
<dbReference type="PANTHER" id="PTHR43818">
    <property type="entry name" value="BCDNA.GH03377"/>
    <property type="match status" value="1"/>
</dbReference>
<dbReference type="InterPro" id="IPR036291">
    <property type="entry name" value="NAD(P)-bd_dom_sf"/>
</dbReference>
<keyword evidence="2" id="KW-0732">Signal</keyword>
<organism evidence="5 6">
    <name type="scientific">Dysgonomonas hofstadii</name>
    <dbReference type="NCBI Taxonomy" id="637886"/>
    <lineage>
        <taxon>Bacteria</taxon>
        <taxon>Pseudomonadati</taxon>
        <taxon>Bacteroidota</taxon>
        <taxon>Bacteroidia</taxon>
        <taxon>Bacteroidales</taxon>
        <taxon>Dysgonomonadaceae</taxon>
        <taxon>Dysgonomonas</taxon>
    </lineage>
</organism>
<reference evidence="5 6" key="1">
    <citation type="submission" date="2020-08" db="EMBL/GenBank/DDBJ databases">
        <title>Genomic Encyclopedia of Type Strains, Phase IV (KMG-IV): sequencing the most valuable type-strain genomes for metagenomic binning, comparative biology and taxonomic classification.</title>
        <authorList>
            <person name="Goeker M."/>
        </authorList>
    </citation>
    <scope>NUCLEOTIDE SEQUENCE [LARGE SCALE GENOMIC DNA]</scope>
    <source>
        <strain evidence="5 6">DSM 104969</strain>
    </source>
</reference>
<evidence type="ECO:0000313" key="5">
    <source>
        <dbReference type="EMBL" id="MBB4035059.1"/>
    </source>
</evidence>
<dbReference type="EMBL" id="JACIEP010000003">
    <property type="protein sequence ID" value="MBB4035059.1"/>
    <property type="molecule type" value="Genomic_DNA"/>
</dbReference>
<keyword evidence="6" id="KW-1185">Reference proteome</keyword>
<dbReference type="SUPFAM" id="SSF51735">
    <property type="entry name" value="NAD(P)-binding Rossmann-fold domains"/>
    <property type="match status" value="1"/>
</dbReference>
<feature type="domain" description="Gfo/Idh/MocA-like oxidoreductase N-terminal" evidence="3">
    <location>
        <begin position="49"/>
        <end position="147"/>
    </location>
</feature>
<dbReference type="Gene3D" id="3.30.360.10">
    <property type="entry name" value="Dihydrodipicolinate Reductase, domain 2"/>
    <property type="match status" value="1"/>
</dbReference>
<dbReference type="Gene3D" id="3.40.50.720">
    <property type="entry name" value="NAD(P)-binding Rossmann-like Domain"/>
    <property type="match status" value="1"/>
</dbReference>
<evidence type="ECO:0000256" key="2">
    <source>
        <dbReference type="SAM" id="SignalP"/>
    </source>
</evidence>
<evidence type="ECO:0000313" key="6">
    <source>
        <dbReference type="Proteomes" id="UP000555103"/>
    </source>
</evidence>
<dbReference type="GO" id="GO:0000166">
    <property type="term" value="F:nucleotide binding"/>
    <property type="evidence" value="ECO:0007669"/>
    <property type="project" value="InterPro"/>
</dbReference>
<protein>
    <submittedName>
        <fullName evidence="5">Putative dehydrogenase</fullName>
    </submittedName>
</protein>
<accession>A0A840CK67</accession>
<evidence type="ECO:0000259" key="4">
    <source>
        <dbReference type="Pfam" id="PF22725"/>
    </source>
</evidence>
<dbReference type="Proteomes" id="UP000555103">
    <property type="component" value="Unassembled WGS sequence"/>
</dbReference>
<sequence>MNRMKLIYLIILSAIVTTMTAQNDKPLRLGIAGLSHGHLWEVISRLDRGDFEVVGIAERNTKLWNNKTLRAKVDEKLFFEDINEMLDKTRPEAVIVYESIYDHLRIIEACAPRGIHVMVEKPLATTTEQAKRIAELAEKYNIMVLTNYETTWYPANHKAYELINNQGKIGKLSRINVYDGHEGPVEIGCGPEFLEWLTDPLLNGGGAVVDFGCYGANLTTWLLKGQKPLKVTATLKQLKPQIYPKVDDDATIVLEYPETTAVIMASWNWPMGRKDMHIYGASGYIYQDDPTNMRIYADKKQTTTVAEKLPTPYNDSFFYLKAAVRGEIEVKPTDLSSLENNLIVVEILEAAIKSSKTGKAVELDR</sequence>
<name>A0A840CK67_9BACT</name>
<keyword evidence="1" id="KW-0560">Oxidoreductase</keyword>
<comment type="caution">
    <text evidence="5">The sequence shown here is derived from an EMBL/GenBank/DDBJ whole genome shotgun (WGS) entry which is preliminary data.</text>
</comment>
<dbReference type="InterPro" id="IPR000683">
    <property type="entry name" value="Gfo/Idh/MocA-like_OxRdtase_N"/>
</dbReference>
<dbReference type="InterPro" id="IPR050463">
    <property type="entry name" value="Gfo/Idh/MocA_oxidrdct_glycsds"/>
</dbReference>
<dbReference type="Pfam" id="PF22725">
    <property type="entry name" value="GFO_IDH_MocA_C3"/>
    <property type="match status" value="1"/>
</dbReference>
<dbReference type="Pfam" id="PF01408">
    <property type="entry name" value="GFO_IDH_MocA"/>
    <property type="match status" value="1"/>
</dbReference>
<dbReference type="RefSeq" id="WP_183306009.1">
    <property type="nucleotide sequence ID" value="NZ_JACIEP010000003.1"/>
</dbReference>